<accession>A0A9P7K667</accession>
<evidence type="ECO:0000313" key="1">
    <source>
        <dbReference type="EMBL" id="KAG5639851.1"/>
    </source>
</evidence>
<dbReference type="EMBL" id="JABCKV010001867">
    <property type="protein sequence ID" value="KAG5639851.1"/>
    <property type="molecule type" value="Genomic_DNA"/>
</dbReference>
<dbReference type="Proteomes" id="UP000775547">
    <property type="component" value="Unassembled WGS sequence"/>
</dbReference>
<gene>
    <name evidence="1" type="ORF">DXG03_002825</name>
</gene>
<evidence type="ECO:0000313" key="2">
    <source>
        <dbReference type="Proteomes" id="UP000775547"/>
    </source>
</evidence>
<protein>
    <submittedName>
        <fullName evidence="1">Uncharacterized protein</fullName>
    </submittedName>
</protein>
<comment type="caution">
    <text evidence="1">The sequence shown here is derived from an EMBL/GenBank/DDBJ whole genome shotgun (WGS) entry which is preliminary data.</text>
</comment>
<sequence>AAAGHGGCLRRRATIPALKPKLRTLGRLGKAAGKAAAKSGGGSVELASNAGSIAGTWKQHREDKKAAAAAAAGASLRRRALAEDELAMRDLLELLLEARELDELEARDFEDAVDARDFDEDLHARDFDEDLYARDFDEGSLYTRAFEVALDTRSFDDEELFARDELLGGVNELV</sequence>
<proteinExistence type="predicted"/>
<feature type="non-terminal residue" evidence="1">
    <location>
        <position position="1"/>
    </location>
</feature>
<name>A0A9P7K667_9AGAR</name>
<organism evidence="1 2">
    <name type="scientific">Asterophora parasitica</name>
    <dbReference type="NCBI Taxonomy" id="117018"/>
    <lineage>
        <taxon>Eukaryota</taxon>
        <taxon>Fungi</taxon>
        <taxon>Dikarya</taxon>
        <taxon>Basidiomycota</taxon>
        <taxon>Agaricomycotina</taxon>
        <taxon>Agaricomycetes</taxon>
        <taxon>Agaricomycetidae</taxon>
        <taxon>Agaricales</taxon>
        <taxon>Tricholomatineae</taxon>
        <taxon>Lyophyllaceae</taxon>
        <taxon>Asterophora</taxon>
    </lineage>
</organism>
<dbReference type="OrthoDB" id="5150177at2759"/>
<reference evidence="1" key="2">
    <citation type="submission" date="2021-10" db="EMBL/GenBank/DDBJ databases">
        <title>Phylogenomics reveals ancestral predisposition of the termite-cultivated fungus Termitomyces towards a domesticated lifestyle.</title>
        <authorList>
            <person name="Auxier B."/>
            <person name="Grum-Grzhimaylo A."/>
            <person name="Cardenas M.E."/>
            <person name="Lodge J.D."/>
            <person name="Laessoe T."/>
            <person name="Pedersen O."/>
            <person name="Smith M.E."/>
            <person name="Kuyper T.W."/>
            <person name="Franco-Molano E.A."/>
            <person name="Baroni T.J."/>
            <person name="Aanen D.K."/>
        </authorList>
    </citation>
    <scope>NUCLEOTIDE SEQUENCE</scope>
    <source>
        <strain evidence="1">AP01</strain>
        <tissue evidence="1">Mycelium</tissue>
    </source>
</reference>
<keyword evidence="2" id="KW-1185">Reference proteome</keyword>
<reference evidence="1" key="1">
    <citation type="submission" date="2020-07" db="EMBL/GenBank/DDBJ databases">
        <authorList>
            <person name="Nieuwenhuis M."/>
            <person name="Van De Peppel L.J.J."/>
        </authorList>
    </citation>
    <scope>NUCLEOTIDE SEQUENCE</scope>
    <source>
        <strain evidence="1">AP01</strain>
        <tissue evidence="1">Mycelium</tissue>
    </source>
</reference>
<dbReference type="AlphaFoldDB" id="A0A9P7K667"/>